<dbReference type="Gene3D" id="3.50.50.60">
    <property type="entry name" value="FAD/NAD(P)-binding domain"/>
    <property type="match status" value="1"/>
</dbReference>
<dbReference type="InterPro" id="IPR036188">
    <property type="entry name" value="FAD/NAD-bd_sf"/>
</dbReference>
<dbReference type="Gene3D" id="3.90.660.10">
    <property type="match status" value="1"/>
</dbReference>
<dbReference type="STRING" id="317577.GCA_000419625_02754"/>
<dbReference type="GO" id="GO:0016491">
    <property type="term" value="F:oxidoreductase activity"/>
    <property type="evidence" value="ECO:0007669"/>
    <property type="project" value="InterPro"/>
</dbReference>
<dbReference type="Gene3D" id="1.20.1440.240">
    <property type="match status" value="1"/>
</dbReference>
<evidence type="ECO:0000313" key="3">
    <source>
        <dbReference type="Proteomes" id="UP000259030"/>
    </source>
</evidence>
<dbReference type="PROSITE" id="PS51318">
    <property type="entry name" value="TAT"/>
    <property type="match status" value="1"/>
</dbReference>
<gene>
    <name evidence="2" type="ORF">DFI_05885</name>
</gene>
<reference evidence="2 3" key="1">
    <citation type="submission" date="2017-05" db="EMBL/GenBank/DDBJ databases">
        <title>The complete genome sequence of Deinococcus ficus isolated from the rhizosphere of the Ficus religiosa L. in Taiwan.</title>
        <authorList>
            <person name="Wu K.-M."/>
            <person name="Liao T.-L."/>
            <person name="Liu Y.-M."/>
            <person name="Young C.-C."/>
            <person name="Tsai S.-F."/>
        </authorList>
    </citation>
    <scope>NUCLEOTIDE SEQUENCE [LARGE SCALE GENOMIC DNA]</scope>
    <source>
        <strain evidence="2 3">CC-FR2-10</strain>
    </source>
</reference>
<name>A0A221SVF5_9DEIO</name>
<dbReference type="RefSeq" id="WP_043777600.1">
    <property type="nucleotide sequence ID" value="NZ_CP021081.1"/>
</dbReference>
<keyword evidence="3" id="KW-1185">Reference proteome</keyword>
<dbReference type="InterPro" id="IPR006311">
    <property type="entry name" value="TAT_signal"/>
</dbReference>
<proteinExistence type="predicted"/>
<feature type="domain" description="Amine oxidase" evidence="1">
    <location>
        <begin position="69"/>
        <end position="526"/>
    </location>
</feature>
<dbReference type="PANTHER" id="PTHR10742">
    <property type="entry name" value="FLAVIN MONOAMINE OXIDASE"/>
    <property type="match status" value="1"/>
</dbReference>
<dbReference type="KEGG" id="dfc:DFI_05885"/>
<dbReference type="EMBL" id="CP021081">
    <property type="protein sequence ID" value="ASN80591.1"/>
    <property type="molecule type" value="Genomic_DNA"/>
</dbReference>
<dbReference type="SUPFAM" id="SSF54373">
    <property type="entry name" value="FAD-linked reductases, C-terminal domain"/>
    <property type="match status" value="1"/>
</dbReference>
<organism evidence="2 3">
    <name type="scientific">Deinococcus ficus</name>
    <dbReference type="NCBI Taxonomy" id="317577"/>
    <lineage>
        <taxon>Bacteria</taxon>
        <taxon>Thermotogati</taxon>
        <taxon>Deinococcota</taxon>
        <taxon>Deinococci</taxon>
        <taxon>Deinococcales</taxon>
        <taxon>Deinococcaceae</taxon>
        <taxon>Deinococcus</taxon>
    </lineage>
</organism>
<dbReference type="InterPro" id="IPR050281">
    <property type="entry name" value="Flavin_monoamine_oxidase"/>
</dbReference>
<dbReference type="PANTHER" id="PTHR10742:SF410">
    <property type="entry name" value="LYSINE-SPECIFIC HISTONE DEMETHYLASE 2"/>
    <property type="match status" value="1"/>
</dbReference>
<evidence type="ECO:0000259" key="1">
    <source>
        <dbReference type="Pfam" id="PF01593"/>
    </source>
</evidence>
<dbReference type="Pfam" id="PF01593">
    <property type="entry name" value="Amino_oxidase"/>
    <property type="match status" value="1"/>
</dbReference>
<dbReference type="InterPro" id="IPR002937">
    <property type="entry name" value="Amino_oxidase"/>
</dbReference>
<dbReference type="AlphaFoldDB" id="A0A221SVF5"/>
<sequence>MTPDPTRSTPGPAVTRRSFLEMLGLIGGSTLAYHSMTALGLAAASPQSPRPQLQGRGDGKKVLILGAGLAGMASAYELQKVGYDVQILEYQDRAGGRAWTLRGGDTYTELGGATQRVTFQRGNYFNPGPWRVPYHHHAFLDYAREFGVQLEPFIQNSDQAYVHRDGATPARLRMREVRADFHGHVAELLSKSLSSGALDQPLTGEDRERLLDALRTWGALDRNGRYLEGFISANHRGYDVSPGDRLQAGEPSTPTSLSFLLQHGFWEDIVPALTYDHQNTIFQPVGGMDALAQAFARRVNRFITFQADVKSLTATDSGVQVTYTDRQSGADRQVSADYCICALPLSVLSQKEVNVDDELKRAVREVPYAPSFKAGLEMKRRFWEEDDRIYGGVTYTNLPIQLISYPSGGLNRDRSGVLLAAYQFGAYATKYSGMTPQARLDLVRRDVQAIHPQANAEYRSGVSVGWHRVPWALGCYGMYTDEGRKTTYEVISRRHGRVMLAGEHVSYWSGWQEGALLSAISAVQGIHEAARA</sequence>
<dbReference type="SUPFAM" id="SSF51905">
    <property type="entry name" value="FAD/NAD(P)-binding domain"/>
    <property type="match status" value="1"/>
</dbReference>
<protein>
    <submittedName>
        <fullName evidence="2">Flavin monoamine oxidase</fullName>
    </submittedName>
</protein>
<dbReference type="Proteomes" id="UP000259030">
    <property type="component" value="Chromosome"/>
</dbReference>
<evidence type="ECO:0000313" key="2">
    <source>
        <dbReference type="EMBL" id="ASN80591.1"/>
    </source>
</evidence>
<accession>A0A221SVF5</accession>